<comment type="function">
    <text evidence="6">Nucleotidyltransferase that catalyzes the addition and repair of the essential 3'-terminal CCA sequence in tRNAs, which is necessary for the attachment of amino acids to the 3' terminus of tRNA molecules, using CTP and ATP as substrates. tRNA 3'-terminal CCA addition is required both for tRNA processing and repair. Also involved in tRNA surveillance by mediating tandem CCA addition to generate a CCACCA at the 3' terminus of unstable tRNAs. While stable tRNAs receive only 3'-terminal CCA, unstable tRNAs are marked with CCACCA and rapidly degraded. The structural flexibility of RNA controls the choice between CCA versus CCACCA addition: following the first CCA addition cycle, nucleotide-binding to the active site triggers a clockwise screw motion, producing torque on the RNA. This ejects stable RNAs, whereas unstable RNAs are refolded while bound to the enzyme and subjected to a second CCA catalytic cycle.</text>
</comment>
<dbReference type="SUPFAM" id="SSF81301">
    <property type="entry name" value="Nucleotidyltransferase"/>
    <property type="match status" value="1"/>
</dbReference>
<protein>
    <recommendedName>
        <fullName evidence="8">CCA tRNA nucleotidyltransferase, mitochondrial</fullName>
        <ecNumber evidence="7">2.7.7.72</ecNumber>
    </recommendedName>
    <alternativeName>
        <fullName evidence="10">CCA-adding enzyme</fullName>
    </alternativeName>
    <alternativeName>
        <fullName evidence="9">tRNA CCA-pyrophosphorylase</fullName>
    </alternativeName>
    <alternativeName>
        <fullName evidence="11">tRNA adenylyltransferase</fullName>
    </alternativeName>
    <alternativeName>
        <fullName evidence="12">tRNA nucleotidyltransferase</fullName>
    </alternativeName>
</protein>
<evidence type="ECO:0000313" key="17">
    <source>
        <dbReference type="Proteomes" id="UP000054251"/>
    </source>
</evidence>
<dbReference type="AlphaFoldDB" id="A0A0V1PSX7"/>
<dbReference type="Proteomes" id="UP000054251">
    <property type="component" value="Unassembled WGS sequence"/>
</dbReference>
<dbReference type="FunFam" id="3.30.460.10:FF:000019">
    <property type="entry name" value="tRNA nucleotidyltransferase cca2"/>
    <property type="match status" value="1"/>
</dbReference>
<dbReference type="GO" id="GO:0001680">
    <property type="term" value="P:tRNA 3'-terminal CCA addition"/>
    <property type="evidence" value="ECO:0007669"/>
    <property type="project" value="UniProtKB-ARBA"/>
</dbReference>
<dbReference type="InterPro" id="IPR043519">
    <property type="entry name" value="NT_sf"/>
</dbReference>
<evidence type="ECO:0000256" key="11">
    <source>
        <dbReference type="ARBA" id="ARBA00080500"/>
    </source>
</evidence>
<dbReference type="GO" id="GO:0000166">
    <property type="term" value="F:nucleotide binding"/>
    <property type="evidence" value="ECO:0007669"/>
    <property type="project" value="UniProtKB-KW"/>
</dbReference>
<name>A0A0V1PSX7_9ASCO</name>
<evidence type="ECO:0000256" key="7">
    <source>
        <dbReference type="ARBA" id="ARBA00066885"/>
    </source>
</evidence>
<dbReference type="GO" id="GO:0052929">
    <property type="term" value="F:ATP:3'-cytidine-cytidine-tRNA adenylyltransferase activity"/>
    <property type="evidence" value="ECO:0007669"/>
    <property type="project" value="TreeGrafter"/>
</dbReference>
<sequence length="543" mass="62004">MKRDILSSISLNDTELKIQNLLVNFCEHYNSNCEPNKELVLRITGGWVRDKLLGKESNDLDIAINHLSGEEFASQLHSYLDQFHPNLTLKAIHTIKKNPEKSKHLETCTTKLFGLDIDFVNLRSEEYTTDSRVPIIECGTAEEDALRRDATLNALFYNINQGVIEDFTGKGLDDLKNGILRTPLQPLQTFLDDPLRVLRLIRFASRFNFLVESETLKSMTNDEIKSTLIHKISRERIGVEVEKILTSNNPEYGLHLINYVGLTKSIFNAGPFSKVIDENNDKNTLDEMNACTQNLVSQLPIVLGLFPVFQSTIKESSFPRFQESFDAIFNDKQLKKLFWLCAILQPYKSLSVKSNAKRAMRTQVVEIILKEGLRFGKHEFDPVSTIVRESQLSHEILDRCFKDPDHLKRSELGLYIKQFDKYSALNIVFNCFNDIVQQIHLEAPSDLPSPVPVNSLDLDLSVITKSIQSYECLLTSVINQKLTEVHTIRPLIDGKTLSKELSMKPGPWMGKINSEILVWQLDNPSGTQEECLNYVREILPNYI</sequence>
<evidence type="ECO:0000256" key="3">
    <source>
        <dbReference type="ARBA" id="ARBA00022741"/>
    </source>
</evidence>
<comment type="similarity">
    <text evidence="1 13">Belongs to the tRNA nucleotidyltransferase/poly(A) polymerase family.</text>
</comment>
<dbReference type="InterPro" id="IPR032828">
    <property type="entry name" value="PolyA_RNA-bd"/>
</dbReference>
<dbReference type="OrthoDB" id="445712at2759"/>
<evidence type="ECO:0000256" key="13">
    <source>
        <dbReference type="RuleBase" id="RU003953"/>
    </source>
</evidence>
<evidence type="ECO:0000256" key="8">
    <source>
        <dbReference type="ARBA" id="ARBA00072969"/>
    </source>
</evidence>
<keyword evidence="4 13" id="KW-0694">RNA-binding</keyword>
<dbReference type="EMBL" id="LMYN01000150">
    <property type="protein sequence ID" value="KRZ99357.1"/>
    <property type="molecule type" value="Genomic_DNA"/>
</dbReference>
<evidence type="ECO:0000256" key="5">
    <source>
        <dbReference type="ARBA" id="ARBA00050431"/>
    </source>
</evidence>
<dbReference type="PANTHER" id="PTHR13734">
    <property type="entry name" value="TRNA-NUCLEOTIDYLTRANSFERASE"/>
    <property type="match status" value="1"/>
</dbReference>
<dbReference type="Pfam" id="PF01743">
    <property type="entry name" value="PolyA_pol"/>
    <property type="match status" value="1"/>
</dbReference>
<accession>A0A0V1PSX7</accession>
<evidence type="ECO:0000256" key="4">
    <source>
        <dbReference type="ARBA" id="ARBA00022884"/>
    </source>
</evidence>
<evidence type="ECO:0000256" key="2">
    <source>
        <dbReference type="ARBA" id="ARBA00022679"/>
    </source>
</evidence>
<dbReference type="RefSeq" id="XP_015465460.1">
    <property type="nucleotide sequence ID" value="XM_015613715.1"/>
</dbReference>
<dbReference type="GeneID" id="26841895"/>
<dbReference type="GO" id="GO:0052927">
    <property type="term" value="F:CC tRNA cytidylyltransferase activity"/>
    <property type="evidence" value="ECO:0007669"/>
    <property type="project" value="TreeGrafter"/>
</dbReference>
<evidence type="ECO:0000256" key="12">
    <source>
        <dbReference type="ARBA" id="ARBA00082324"/>
    </source>
</evidence>
<dbReference type="GO" id="GO:0005739">
    <property type="term" value="C:mitochondrion"/>
    <property type="evidence" value="ECO:0007669"/>
    <property type="project" value="UniProtKB-ARBA"/>
</dbReference>
<reference evidence="16 17" key="1">
    <citation type="submission" date="2015-11" db="EMBL/GenBank/DDBJ databases">
        <title>The genome of Debaryomyces fabryi.</title>
        <authorList>
            <person name="Tafer H."/>
            <person name="Lopandic K."/>
        </authorList>
    </citation>
    <scope>NUCLEOTIDE SEQUENCE [LARGE SCALE GENOMIC DNA]</scope>
    <source>
        <strain evidence="16 17">CBS 789</strain>
    </source>
</reference>
<comment type="catalytic activity">
    <reaction evidence="5">
        <text>a tRNA precursor + 2 CTP + ATP = a tRNA with a 3' CCA end + 3 diphosphate</text>
        <dbReference type="Rhea" id="RHEA:14433"/>
        <dbReference type="Rhea" id="RHEA-COMP:10465"/>
        <dbReference type="Rhea" id="RHEA-COMP:10468"/>
        <dbReference type="ChEBI" id="CHEBI:30616"/>
        <dbReference type="ChEBI" id="CHEBI:33019"/>
        <dbReference type="ChEBI" id="CHEBI:37563"/>
        <dbReference type="ChEBI" id="CHEBI:74896"/>
        <dbReference type="ChEBI" id="CHEBI:83071"/>
        <dbReference type="EC" id="2.7.7.72"/>
    </reaction>
</comment>
<evidence type="ECO:0000256" key="9">
    <source>
        <dbReference type="ARBA" id="ARBA00076038"/>
    </source>
</evidence>
<keyword evidence="17" id="KW-1185">Reference proteome</keyword>
<dbReference type="GO" id="GO:0003723">
    <property type="term" value="F:RNA binding"/>
    <property type="evidence" value="ECO:0007669"/>
    <property type="project" value="UniProtKB-KW"/>
</dbReference>
<feature type="domain" description="tRNA nucleotidyltransferase/poly(A) polymerase RNA and SrmB- binding" evidence="15">
    <location>
        <begin position="208"/>
        <end position="267"/>
    </location>
</feature>
<evidence type="ECO:0000256" key="10">
    <source>
        <dbReference type="ARBA" id="ARBA00077436"/>
    </source>
</evidence>
<keyword evidence="3" id="KW-0547">Nucleotide-binding</keyword>
<proteinExistence type="inferred from homology"/>
<evidence type="ECO:0000259" key="15">
    <source>
        <dbReference type="Pfam" id="PF12627"/>
    </source>
</evidence>
<dbReference type="CDD" id="cd05398">
    <property type="entry name" value="NT_ClassII-CCAase"/>
    <property type="match status" value="1"/>
</dbReference>
<dbReference type="GO" id="GO:0004810">
    <property type="term" value="F:CCA tRNA nucleotidyltransferase activity"/>
    <property type="evidence" value="ECO:0007669"/>
    <property type="project" value="UniProtKB-EC"/>
</dbReference>
<comment type="caution">
    <text evidence="16">The sequence shown here is derived from an EMBL/GenBank/DDBJ whole genome shotgun (WGS) entry which is preliminary data.</text>
</comment>
<dbReference type="Gene3D" id="3.30.460.10">
    <property type="entry name" value="Beta Polymerase, domain 2"/>
    <property type="match status" value="1"/>
</dbReference>
<organism evidence="16 17">
    <name type="scientific">Debaryomyces fabryi</name>
    <dbReference type="NCBI Taxonomy" id="58627"/>
    <lineage>
        <taxon>Eukaryota</taxon>
        <taxon>Fungi</taxon>
        <taxon>Dikarya</taxon>
        <taxon>Ascomycota</taxon>
        <taxon>Saccharomycotina</taxon>
        <taxon>Pichiomycetes</taxon>
        <taxon>Debaryomycetaceae</taxon>
        <taxon>Debaryomyces</taxon>
    </lineage>
</organism>
<evidence type="ECO:0000259" key="14">
    <source>
        <dbReference type="Pfam" id="PF01743"/>
    </source>
</evidence>
<evidence type="ECO:0000256" key="6">
    <source>
        <dbReference type="ARBA" id="ARBA00056517"/>
    </source>
</evidence>
<gene>
    <name evidence="16" type="ORF">AC631_04886</name>
</gene>
<dbReference type="PANTHER" id="PTHR13734:SF5">
    <property type="entry name" value="CCA TRNA NUCLEOTIDYLTRANSFERASE, MITOCHONDRIAL"/>
    <property type="match status" value="1"/>
</dbReference>
<feature type="domain" description="Poly A polymerase head" evidence="14">
    <location>
        <begin position="41"/>
        <end position="181"/>
    </location>
</feature>
<dbReference type="Gene3D" id="1.10.3090.10">
    <property type="entry name" value="cca-adding enzyme, domain 2"/>
    <property type="match status" value="1"/>
</dbReference>
<keyword evidence="2 13" id="KW-0808">Transferase</keyword>
<evidence type="ECO:0000313" key="16">
    <source>
        <dbReference type="EMBL" id="KRZ99357.1"/>
    </source>
</evidence>
<dbReference type="EC" id="2.7.7.72" evidence="7"/>
<evidence type="ECO:0000256" key="1">
    <source>
        <dbReference type="ARBA" id="ARBA00007265"/>
    </source>
</evidence>
<dbReference type="InterPro" id="IPR002646">
    <property type="entry name" value="PolA_pol_head_dom"/>
</dbReference>
<dbReference type="SUPFAM" id="SSF81891">
    <property type="entry name" value="Poly A polymerase C-terminal region-like"/>
    <property type="match status" value="1"/>
</dbReference>
<dbReference type="Pfam" id="PF12627">
    <property type="entry name" value="PolyA_pol_RNAbd"/>
    <property type="match status" value="1"/>
</dbReference>